<name>A0A0F9DVX2_9ZZZZ</name>
<feature type="non-terminal residue" evidence="2">
    <location>
        <position position="42"/>
    </location>
</feature>
<dbReference type="InterPro" id="IPR010985">
    <property type="entry name" value="Ribbon_hlx_hlx"/>
</dbReference>
<dbReference type="EMBL" id="LAZR01039842">
    <property type="protein sequence ID" value="KKL15988.1"/>
    <property type="molecule type" value="Genomic_DNA"/>
</dbReference>
<feature type="domain" description="Ribbon-helix-helix protein CopG" evidence="1">
    <location>
        <begin position="5"/>
        <end position="41"/>
    </location>
</feature>
<evidence type="ECO:0000313" key="2">
    <source>
        <dbReference type="EMBL" id="KKL15988.1"/>
    </source>
</evidence>
<dbReference type="AlphaFoldDB" id="A0A0F9DVX2"/>
<accession>A0A0F9DVX2</accession>
<gene>
    <name evidence="2" type="ORF">LCGC14_2500070</name>
</gene>
<protein>
    <recommendedName>
        <fullName evidence="1">Ribbon-helix-helix protein CopG domain-containing protein</fullName>
    </recommendedName>
</protein>
<organism evidence="2">
    <name type="scientific">marine sediment metagenome</name>
    <dbReference type="NCBI Taxonomy" id="412755"/>
    <lineage>
        <taxon>unclassified sequences</taxon>
        <taxon>metagenomes</taxon>
        <taxon>ecological metagenomes</taxon>
    </lineage>
</organism>
<reference evidence="2" key="1">
    <citation type="journal article" date="2015" name="Nature">
        <title>Complex archaea that bridge the gap between prokaryotes and eukaryotes.</title>
        <authorList>
            <person name="Spang A."/>
            <person name="Saw J.H."/>
            <person name="Jorgensen S.L."/>
            <person name="Zaremba-Niedzwiedzka K."/>
            <person name="Martijn J."/>
            <person name="Lind A.E."/>
            <person name="van Eijk R."/>
            <person name="Schleper C."/>
            <person name="Guy L."/>
            <person name="Ettema T.J."/>
        </authorList>
    </citation>
    <scope>NUCLEOTIDE SEQUENCE</scope>
</reference>
<dbReference type="InterPro" id="IPR002145">
    <property type="entry name" value="CopG"/>
</dbReference>
<dbReference type="Pfam" id="PF01402">
    <property type="entry name" value="RHH_1"/>
    <property type="match status" value="1"/>
</dbReference>
<evidence type="ECO:0000259" key="1">
    <source>
        <dbReference type="Pfam" id="PF01402"/>
    </source>
</evidence>
<sequence>MRTALSVRIPVKLASKLSEIAKETERSKSFHIQKALESYLNE</sequence>
<proteinExistence type="predicted"/>
<dbReference type="SUPFAM" id="SSF47598">
    <property type="entry name" value="Ribbon-helix-helix"/>
    <property type="match status" value="1"/>
</dbReference>
<comment type="caution">
    <text evidence="2">The sequence shown here is derived from an EMBL/GenBank/DDBJ whole genome shotgun (WGS) entry which is preliminary data.</text>
</comment>
<dbReference type="CDD" id="cd22233">
    <property type="entry name" value="RHH_CopAso-like"/>
    <property type="match status" value="1"/>
</dbReference>
<dbReference type="GO" id="GO:0006355">
    <property type="term" value="P:regulation of DNA-templated transcription"/>
    <property type="evidence" value="ECO:0007669"/>
    <property type="project" value="InterPro"/>
</dbReference>